<dbReference type="EMBL" id="VAJI01000031">
    <property type="protein sequence ID" value="TRB35330.1"/>
    <property type="molecule type" value="Genomic_DNA"/>
</dbReference>
<evidence type="ECO:0000256" key="1">
    <source>
        <dbReference type="SAM" id="Phobius"/>
    </source>
</evidence>
<evidence type="ECO:0000313" key="3">
    <source>
        <dbReference type="EMBL" id="TRB72828.1"/>
    </source>
</evidence>
<keyword evidence="5" id="KW-1185">Reference proteome</keyword>
<evidence type="ECO:0000313" key="4">
    <source>
        <dbReference type="Proteomes" id="UP000315164"/>
    </source>
</evidence>
<evidence type="ECO:0000313" key="2">
    <source>
        <dbReference type="EMBL" id="TRB35330.1"/>
    </source>
</evidence>
<keyword evidence="1" id="KW-0812">Transmembrane</keyword>
<dbReference type="KEGG" id="mhay:VK67_05860"/>
<dbReference type="OrthoDB" id="5685273at2"/>
<dbReference type="Proteomes" id="UP000318394">
    <property type="component" value="Unassembled WGS sequence"/>
</dbReference>
<evidence type="ECO:0000313" key="5">
    <source>
        <dbReference type="Proteomes" id="UP000318394"/>
    </source>
</evidence>
<comment type="caution">
    <text evidence="3">The sequence shown here is derived from an EMBL/GenBank/DDBJ whole genome shotgun (WGS) entry which is preliminary data.</text>
</comment>
<name>A0A248ZYR9_MANHA</name>
<dbReference type="GeneID" id="67369151"/>
<keyword evidence="1" id="KW-0472">Membrane</keyword>
<gene>
    <name evidence="3" type="ORF">FEA53_11130</name>
    <name evidence="2" type="ORF">FEB89_11285</name>
</gene>
<organism evidence="3 4">
    <name type="scientific">Mannheimia haemolytica</name>
    <name type="common">Pasteurella haemolytica</name>
    <dbReference type="NCBI Taxonomy" id="75985"/>
    <lineage>
        <taxon>Bacteria</taxon>
        <taxon>Pseudomonadati</taxon>
        <taxon>Pseudomonadota</taxon>
        <taxon>Gammaproteobacteria</taxon>
        <taxon>Pasteurellales</taxon>
        <taxon>Pasteurellaceae</taxon>
        <taxon>Mannheimia</taxon>
    </lineage>
</organism>
<keyword evidence="1" id="KW-1133">Transmembrane helix</keyword>
<dbReference type="AlphaFoldDB" id="A0A248ZYR9"/>
<dbReference type="KEGG" id="mhaq:WC39_05415"/>
<sequence>MKKNVIRYWLSVPFRIIAVLFFLVILTVRYVGYLLIYPLAFFAAVGSFIVFCQWTYQEWLYYFKRGFAPI</sequence>
<reference evidence="4 5" key="1">
    <citation type="journal article" date="2019" name="Vet. Microbiol.">
        <title>Genetic characterization of susceptible and multi-drug resistant Mannheimia haemolytica isolated from high-risk stocker calves prior to and after antimicrobial metaphylaxis.</title>
        <authorList>
            <person name="Snyder E.R."/>
            <person name="Alvarez-Narvaez S."/>
            <person name="Credille B.C."/>
        </authorList>
    </citation>
    <scope>NUCLEOTIDE SEQUENCE [LARGE SCALE GENOMIC DNA]</scope>
    <source>
        <strain evidence="3 4">UGA-R5-128-1</strain>
        <strain evidence="2 5">UGA-R7-163-1</strain>
    </source>
</reference>
<proteinExistence type="predicted"/>
<feature type="transmembrane region" description="Helical" evidence="1">
    <location>
        <begin position="36"/>
        <end position="56"/>
    </location>
</feature>
<dbReference type="EMBL" id="VAJB01000030">
    <property type="protein sequence ID" value="TRB72828.1"/>
    <property type="molecule type" value="Genomic_DNA"/>
</dbReference>
<protein>
    <submittedName>
        <fullName evidence="3">Uncharacterized protein</fullName>
    </submittedName>
</protein>
<dbReference type="RefSeq" id="WP_006250090.1">
    <property type="nucleotide sequence ID" value="NZ_CP011098.1"/>
</dbReference>
<dbReference type="Proteomes" id="UP000315164">
    <property type="component" value="Unassembled WGS sequence"/>
</dbReference>
<feature type="transmembrane region" description="Helical" evidence="1">
    <location>
        <begin position="12"/>
        <end position="30"/>
    </location>
</feature>
<accession>A0A248ZYR9</accession>